<dbReference type="KEGG" id="psuu:Psuf_094080"/>
<organism evidence="3 4">
    <name type="scientific">Phytohabitans suffuscus</name>
    <dbReference type="NCBI Taxonomy" id="624315"/>
    <lineage>
        <taxon>Bacteria</taxon>
        <taxon>Bacillati</taxon>
        <taxon>Actinomycetota</taxon>
        <taxon>Actinomycetes</taxon>
        <taxon>Micromonosporales</taxon>
        <taxon>Micromonosporaceae</taxon>
    </lineage>
</organism>
<sequence length="257" mass="27016">MADESEGSTGGGFPLSMWERIIATVAGGVLLTLGALAVFVSANQAGSAALLLVGAVFVLFGVNGTPLLSGKLMEFEFQMAARLRRAVRDVAARLPDDEARLVLSTIEEASPKKYAEPLVALIDVLLFEARVRDAAMLTGERVVPRANPGTGEPLLDVVLSGDVRVGVFAMFAPSEHGLLTPEFNEAFLARLPAAGVQGVLLVTCVPGVADLDRLAERVPVPAVVVHSGPAGQLPPLGPFLDRLRSPVPRQPGPDPYR</sequence>
<name>A0A6F8Z0Y6_9ACTN</name>
<feature type="compositionally biased region" description="Pro residues" evidence="1">
    <location>
        <begin position="248"/>
        <end position="257"/>
    </location>
</feature>
<feature type="region of interest" description="Disordered" evidence="1">
    <location>
        <begin position="235"/>
        <end position="257"/>
    </location>
</feature>
<reference evidence="3 4" key="1">
    <citation type="submission" date="2020-03" db="EMBL/GenBank/DDBJ databases">
        <title>Whole genome shotgun sequence of Phytohabitans suffuscus NBRC 105367.</title>
        <authorList>
            <person name="Komaki H."/>
            <person name="Tamura T."/>
        </authorList>
    </citation>
    <scope>NUCLEOTIDE SEQUENCE [LARGE SCALE GENOMIC DNA]</scope>
    <source>
        <strain evidence="3 4">NBRC 105367</strain>
    </source>
</reference>
<dbReference type="Proteomes" id="UP000503011">
    <property type="component" value="Chromosome"/>
</dbReference>
<accession>A0A6F8Z0Y6</accession>
<gene>
    <name evidence="3" type="ORF">Psuf_094080</name>
</gene>
<feature type="transmembrane region" description="Helical" evidence="2">
    <location>
        <begin position="21"/>
        <end position="42"/>
    </location>
</feature>
<reference evidence="3 4" key="2">
    <citation type="submission" date="2020-03" db="EMBL/GenBank/DDBJ databases">
        <authorList>
            <person name="Ichikawa N."/>
            <person name="Kimura A."/>
            <person name="Kitahashi Y."/>
            <person name="Uohara A."/>
        </authorList>
    </citation>
    <scope>NUCLEOTIDE SEQUENCE [LARGE SCALE GENOMIC DNA]</scope>
    <source>
        <strain evidence="3 4">NBRC 105367</strain>
    </source>
</reference>
<dbReference type="RefSeq" id="WP_173165844.1">
    <property type="nucleotide sequence ID" value="NZ_AP022871.1"/>
</dbReference>
<evidence type="ECO:0000256" key="1">
    <source>
        <dbReference type="SAM" id="MobiDB-lite"/>
    </source>
</evidence>
<evidence type="ECO:0000313" key="3">
    <source>
        <dbReference type="EMBL" id="BCB92095.1"/>
    </source>
</evidence>
<keyword evidence="2" id="KW-0472">Membrane</keyword>
<feature type="transmembrane region" description="Helical" evidence="2">
    <location>
        <begin position="48"/>
        <end position="69"/>
    </location>
</feature>
<evidence type="ECO:0000313" key="4">
    <source>
        <dbReference type="Proteomes" id="UP000503011"/>
    </source>
</evidence>
<proteinExistence type="predicted"/>
<keyword evidence="2" id="KW-0812">Transmembrane</keyword>
<keyword evidence="4" id="KW-1185">Reference proteome</keyword>
<evidence type="ECO:0000256" key="2">
    <source>
        <dbReference type="SAM" id="Phobius"/>
    </source>
</evidence>
<protein>
    <submittedName>
        <fullName evidence="3">Uncharacterized protein</fullName>
    </submittedName>
</protein>
<dbReference type="EMBL" id="AP022871">
    <property type="protein sequence ID" value="BCB92095.1"/>
    <property type="molecule type" value="Genomic_DNA"/>
</dbReference>
<dbReference type="AlphaFoldDB" id="A0A6F8Z0Y6"/>
<keyword evidence="2" id="KW-1133">Transmembrane helix</keyword>